<keyword evidence="19" id="KW-1185">Reference proteome</keyword>
<keyword evidence="8 15" id="KW-0472">Membrane</keyword>
<feature type="disulfide bond" evidence="13">
    <location>
        <begin position="189"/>
        <end position="207"/>
    </location>
</feature>
<dbReference type="PROSITE" id="PS00010">
    <property type="entry name" value="ASX_HYDROXYL"/>
    <property type="match status" value="2"/>
</dbReference>
<feature type="domain" description="EGF-like" evidence="17">
    <location>
        <begin position="1270"/>
        <end position="1311"/>
    </location>
</feature>
<feature type="disulfide bond" evidence="13">
    <location>
        <begin position="152"/>
        <end position="170"/>
    </location>
</feature>
<evidence type="ECO:0000259" key="17">
    <source>
        <dbReference type="PROSITE" id="PS50026"/>
    </source>
</evidence>
<feature type="repeat" description="LDL-receptor class B" evidence="14">
    <location>
        <begin position="1400"/>
        <end position="1446"/>
    </location>
</feature>
<dbReference type="Pfam" id="PF00057">
    <property type="entry name" value="Ldl_recept_a"/>
    <property type="match status" value="11"/>
</dbReference>
<evidence type="ECO:0000256" key="1">
    <source>
        <dbReference type="ARBA" id="ARBA00004479"/>
    </source>
</evidence>
<evidence type="ECO:0000256" key="13">
    <source>
        <dbReference type="PROSITE-ProRule" id="PRU00124"/>
    </source>
</evidence>
<evidence type="ECO:0000256" key="4">
    <source>
        <dbReference type="ARBA" id="ARBA00022692"/>
    </source>
</evidence>
<keyword evidence="11" id="KW-0325">Glycoprotein</keyword>
<dbReference type="GO" id="GO:0005509">
    <property type="term" value="F:calcium ion binding"/>
    <property type="evidence" value="ECO:0007669"/>
    <property type="project" value="InterPro"/>
</dbReference>
<dbReference type="InterPro" id="IPR051221">
    <property type="entry name" value="LDLR-related"/>
</dbReference>
<feature type="signal peptide" evidence="16">
    <location>
        <begin position="1"/>
        <end position="23"/>
    </location>
</feature>
<keyword evidence="5 16" id="KW-0732">Signal</keyword>
<dbReference type="FunFam" id="2.120.10.30:FF:000241">
    <property type="entry name" value="Low-density lipoprotein receptor-related protein 6"/>
    <property type="match status" value="1"/>
</dbReference>
<feature type="repeat" description="LDL-receptor class B" evidence="14">
    <location>
        <begin position="1447"/>
        <end position="1490"/>
    </location>
</feature>
<evidence type="ECO:0000256" key="6">
    <source>
        <dbReference type="ARBA" id="ARBA00022737"/>
    </source>
</evidence>
<dbReference type="InterPro" id="IPR036055">
    <property type="entry name" value="LDL_receptor-like_sf"/>
</dbReference>
<dbReference type="Gene3D" id="2.120.10.30">
    <property type="entry name" value="TolB, C-terminal domain"/>
    <property type="match status" value="4"/>
</dbReference>
<proteinExistence type="predicted"/>
<keyword evidence="7 15" id="KW-1133">Transmembrane helix</keyword>
<evidence type="ECO:0000256" key="7">
    <source>
        <dbReference type="ARBA" id="ARBA00022989"/>
    </source>
</evidence>
<feature type="domain" description="EGF-like" evidence="17">
    <location>
        <begin position="2078"/>
        <end position="2114"/>
    </location>
</feature>
<dbReference type="Ensembl" id="ENSACAT00000002908.4">
    <property type="protein sequence ID" value="ENSACAP00000002838.4"/>
    <property type="gene ID" value="ENSACAG00000002945.4"/>
</dbReference>
<feature type="domain" description="EGF-like" evidence="17">
    <location>
        <begin position="258"/>
        <end position="297"/>
    </location>
</feature>
<dbReference type="SUPFAM" id="SSF57184">
    <property type="entry name" value="Growth factor receptor domain"/>
    <property type="match status" value="1"/>
</dbReference>
<comment type="caution">
    <text evidence="12">Lacks conserved residue(s) required for the propagation of feature annotation.</text>
</comment>
<dbReference type="PROSITE" id="PS00022">
    <property type="entry name" value="EGF_1"/>
    <property type="match status" value="1"/>
</dbReference>
<dbReference type="InterPro" id="IPR000742">
    <property type="entry name" value="EGF"/>
</dbReference>
<evidence type="ECO:0000256" key="9">
    <source>
        <dbReference type="ARBA" id="ARBA00023157"/>
    </source>
</evidence>
<feature type="disulfide bond" evidence="13">
    <location>
        <begin position="125"/>
        <end position="140"/>
    </location>
</feature>
<keyword evidence="9 12" id="KW-1015">Disulfide bond</keyword>
<evidence type="ECO:0000256" key="14">
    <source>
        <dbReference type="PROSITE-ProRule" id="PRU00461"/>
    </source>
</evidence>
<feature type="disulfide bond" evidence="13">
    <location>
        <begin position="1015"/>
        <end position="1030"/>
    </location>
</feature>
<dbReference type="GO" id="GO:0005886">
    <property type="term" value="C:plasma membrane"/>
    <property type="evidence" value="ECO:0000318"/>
    <property type="project" value="GO_Central"/>
</dbReference>
<dbReference type="SUPFAM" id="SSF57424">
    <property type="entry name" value="LDL receptor-like module"/>
    <property type="match status" value="13"/>
</dbReference>
<feature type="disulfide bond" evidence="13">
    <location>
        <begin position="145"/>
        <end position="157"/>
    </location>
</feature>
<feature type="disulfide bond" evidence="13">
    <location>
        <begin position="164"/>
        <end position="179"/>
    </location>
</feature>
<reference evidence="18" key="3">
    <citation type="submission" date="2025-09" db="UniProtKB">
        <authorList>
            <consortium name="Ensembl"/>
        </authorList>
    </citation>
    <scope>IDENTIFICATION</scope>
</reference>
<dbReference type="eggNOG" id="KOG1215">
    <property type="taxonomic scope" value="Eukaryota"/>
</dbReference>
<evidence type="ECO:0000256" key="3">
    <source>
        <dbReference type="ARBA" id="ARBA00022583"/>
    </source>
</evidence>
<dbReference type="PROSITE" id="PS50068">
    <property type="entry name" value="LDLRA_2"/>
    <property type="match status" value="13"/>
</dbReference>
<feature type="disulfide bond" evidence="13">
    <location>
        <begin position="76"/>
        <end position="94"/>
    </location>
</feature>
<dbReference type="Pfam" id="PF00058">
    <property type="entry name" value="Ldl_recept_b"/>
    <property type="match status" value="1"/>
</dbReference>
<dbReference type="InterPro" id="IPR000033">
    <property type="entry name" value="LDLR_classB_rpt"/>
</dbReference>
<dbReference type="PANTHER" id="PTHR22722:SF12">
    <property type="entry name" value="EGF-LIKE DOMAIN-CONTAINING PROTEIN"/>
    <property type="match status" value="1"/>
</dbReference>
<feature type="disulfide bond" evidence="13">
    <location>
        <begin position="1962"/>
        <end position="1977"/>
    </location>
</feature>
<keyword evidence="3" id="KW-0254">Endocytosis</keyword>
<comment type="subcellular location">
    <subcellularLocation>
        <location evidence="1">Membrane</location>
        <topology evidence="1">Single-pass type I membrane protein</topology>
    </subcellularLocation>
</comment>
<dbReference type="CDD" id="cd00112">
    <property type="entry name" value="LDLa"/>
    <property type="match status" value="13"/>
</dbReference>
<dbReference type="Pfam" id="PF07645">
    <property type="entry name" value="EGF_CA"/>
    <property type="match status" value="2"/>
</dbReference>
<feature type="chain" id="PRO_5032637317" description="EGF-like domain-containing protein" evidence="16">
    <location>
        <begin position="24"/>
        <end position="2207"/>
    </location>
</feature>
<dbReference type="InterPro" id="IPR000152">
    <property type="entry name" value="EGF-type_Asp/Asn_hydroxyl_site"/>
</dbReference>
<dbReference type="GeneTree" id="ENSGT00940000162544"/>
<evidence type="ECO:0000256" key="5">
    <source>
        <dbReference type="ARBA" id="ARBA00022729"/>
    </source>
</evidence>
<dbReference type="Proteomes" id="UP000001646">
    <property type="component" value="Unplaced"/>
</dbReference>
<keyword evidence="6" id="KW-0677">Repeat</keyword>
<feature type="disulfide bond" evidence="13">
    <location>
        <begin position="1074"/>
        <end position="1086"/>
    </location>
</feature>
<feature type="disulfide bond" evidence="13">
    <location>
        <begin position="975"/>
        <end position="990"/>
    </location>
</feature>
<feature type="disulfide bond" evidence="13">
    <location>
        <begin position="1093"/>
        <end position="1108"/>
    </location>
</feature>
<dbReference type="InterPro" id="IPR049883">
    <property type="entry name" value="NOTCH1_EGF-like"/>
</dbReference>
<dbReference type="Gene3D" id="2.10.25.10">
    <property type="entry name" value="Laminin"/>
    <property type="match status" value="5"/>
</dbReference>
<keyword evidence="2 12" id="KW-0245">EGF-like domain</keyword>
<dbReference type="PANTHER" id="PTHR22722">
    <property type="entry name" value="LOW-DENSITY LIPOPROTEIN RECEPTOR-RELATED PROTEIN 2-RELATED"/>
    <property type="match status" value="1"/>
</dbReference>
<feature type="disulfide bond" evidence="13">
    <location>
        <begin position="1136"/>
        <end position="1151"/>
    </location>
</feature>
<accession>H9G6V4</accession>
<dbReference type="SMART" id="SM00192">
    <property type="entry name" value="LDLa"/>
    <property type="match status" value="13"/>
</dbReference>
<dbReference type="Pfam" id="PF14670">
    <property type="entry name" value="FXa_inhibition"/>
    <property type="match status" value="1"/>
</dbReference>
<dbReference type="InterPro" id="IPR001881">
    <property type="entry name" value="EGF-like_Ca-bd_dom"/>
</dbReference>
<dbReference type="SMART" id="SM00179">
    <property type="entry name" value="EGF_CA"/>
    <property type="match status" value="4"/>
</dbReference>
<dbReference type="SUPFAM" id="SSF57196">
    <property type="entry name" value="EGF/Laminin"/>
    <property type="match status" value="5"/>
</dbReference>
<dbReference type="PROSITE" id="PS51120">
    <property type="entry name" value="LDLRB"/>
    <property type="match status" value="4"/>
</dbReference>
<dbReference type="SUPFAM" id="SSF63825">
    <property type="entry name" value="YWTD domain"/>
    <property type="match status" value="4"/>
</dbReference>
<feature type="disulfide bond" evidence="13">
    <location>
        <begin position="1081"/>
        <end position="1099"/>
    </location>
</feature>
<dbReference type="Bgee" id="ENSACAG00000002945">
    <property type="expression patterns" value="Expressed in ovary and 3 other cell types or tissues"/>
</dbReference>
<dbReference type="CDD" id="cd00054">
    <property type="entry name" value="EGF_CA"/>
    <property type="match status" value="2"/>
</dbReference>
<gene>
    <name evidence="18" type="primary">LOC100559210</name>
</gene>
<reference evidence="18" key="2">
    <citation type="submission" date="2025-08" db="UniProtKB">
        <authorList>
            <consortium name="Ensembl"/>
        </authorList>
    </citation>
    <scope>IDENTIFICATION</scope>
</reference>
<dbReference type="SMART" id="SM00181">
    <property type="entry name" value="EGF"/>
    <property type="match status" value="8"/>
</dbReference>
<reference evidence="18" key="1">
    <citation type="submission" date="2009-12" db="EMBL/GenBank/DDBJ databases">
        <title>The Genome Sequence of Anolis carolinensis (Green Anole Lizard).</title>
        <authorList>
            <consortium name="The Genome Sequencing Platform"/>
            <person name="Di Palma F."/>
            <person name="Alfoldi J."/>
            <person name="Heiman D."/>
            <person name="Young S."/>
            <person name="Grabherr M."/>
            <person name="Johnson J."/>
            <person name="Lander E.S."/>
            <person name="Lindblad-Toh K."/>
        </authorList>
    </citation>
    <scope>NUCLEOTIDE SEQUENCE [LARGE SCALE GENOMIC DNA]</scope>
    <source>
        <strain evidence="18">JBL SC #1</strain>
    </source>
</reference>
<name>H9G6V4_ANOCA</name>
<evidence type="ECO:0000256" key="10">
    <source>
        <dbReference type="ARBA" id="ARBA00023170"/>
    </source>
</evidence>
<dbReference type="InterPro" id="IPR023415">
    <property type="entry name" value="LDLR_class-A_CS"/>
</dbReference>
<evidence type="ECO:0000256" key="8">
    <source>
        <dbReference type="ARBA" id="ARBA00023136"/>
    </source>
</evidence>
<dbReference type="InParanoid" id="H9G6V4"/>
<feature type="disulfide bond" evidence="13">
    <location>
        <begin position="88"/>
        <end position="103"/>
    </location>
</feature>
<dbReference type="PROSITE" id="PS01186">
    <property type="entry name" value="EGF_2"/>
    <property type="match status" value="4"/>
</dbReference>
<dbReference type="Gene3D" id="4.10.400.10">
    <property type="entry name" value="Low-density Lipoprotein Receptor"/>
    <property type="match status" value="13"/>
</dbReference>
<feature type="disulfide bond" evidence="13">
    <location>
        <begin position="182"/>
        <end position="194"/>
    </location>
</feature>
<dbReference type="InterPro" id="IPR002172">
    <property type="entry name" value="LDrepeatLR_classA_rpt"/>
</dbReference>
<dbReference type="InterPro" id="IPR009030">
    <property type="entry name" value="Growth_fac_rcpt_cys_sf"/>
</dbReference>
<protein>
    <recommendedName>
        <fullName evidence="17">EGF-like domain-containing protein</fullName>
    </recommendedName>
</protein>
<feature type="repeat" description="LDL-receptor class B" evidence="14">
    <location>
        <begin position="425"/>
        <end position="469"/>
    </location>
</feature>
<keyword evidence="10" id="KW-0675">Receptor</keyword>
<feature type="repeat" description="LDL-receptor class B" evidence="14">
    <location>
        <begin position="1720"/>
        <end position="1762"/>
    </location>
</feature>
<evidence type="ECO:0000256" key="11">
    <source>
        <dbReference type="ARBA" id="ARBA00023180"/>
    </source>
</evidence>
<dbReference type="PROSITE" id="PS01209">
    <property type="entry name" value="LDLRA_1"/>
    <property type="match status" value="6"/>
</dbReference>
<evidence type="ECO:0000256" key="12">
    <source>
        <dbReference type="PROSITE-ProRule" id="PRU00076"/>
    </source>
</evidence>
<sequence length="2207" mass="244800">MGLFRLQILLYLTTLSNRCLLLATDYGASCNTSLQAVCGDKCIPLTWLCNGEQECPDGSDEQCDVECCGDPNAWQCSDGKCLPASWHCDGIKDCMDGSDENNCVCAEKKIKCRESDQCIDPSKMCDQHKDCEDGSDEANCPLNSCLAGQWQCKNKVCIMEDWKCNGIDNCGDNSDEKVCATCPGGMINCDKGKCILESLVCNGMEDCLDGTDEPSTCGKKCSVNNGGCMEKCSEMSWGVKCSCGPGWHLHADGQNCTDIDECALAFSPCSQLCKNTVGSFTCDCVQGYRLSSETVCEATAGAPKILLAVDHDLALLDIKTLRLKTLVPTETTVGSVAYDLSRKAYYWVDEGKRLNIYVSGKDKRVLYPNVTGVNSISVDWITGQLYWTSSSPHAIFAGLSDGRGYMKILEKNIVPEQLIVFPENRYMYWVNFERGGTVVEAAGMDGSDRHVLAVLMTEEPVGLTLDYITSRLYWISKYKESIETIKTDGTGRYTFPEMLMKDQNPLGLAVFEDWFFWADKGRLIYASHTSPRVSVLLNHSVSAFTVLHELQQPQSNTAACTPGLCSHVCLPSPVHPKGYKCACPEGFFLLPSDECAELNVLYSTSNEIYSLQVHPERMMPPQPQLMLKWPENIDFQDMDWKRGLMYWTTDKRELMRFDKETKAKLVIPTDSAVCGATVDIPSGDLYWLTCSRTQIKVTSFAGMITKILYQVATKGLISNIFLDWQRASLYWLESSKPLQRMDLHGRDINEVWNKTWAEDTSTALDLGSCSFFWTSKEMELKVLNLITHRTYKLMDRWTPGLAAAYGPYLVTFNETALTVWNRRSMEPSIVQVANVHKAMVFFNTTLITEQPVFAAKPTTLAAKPILPETRTMAKTTAPAAKTTAPAAKTTVPVAKTTAPAAKTTIVSSPTTSTIIKAAPQRVSTKAAPLTTTKPTTKVLTRTYTTKTMISTTIFCGWAEAACRNGKECVSFDYICDGEDDCSDGSDEDGCPEFCSNPGIFKCGSGDKCINERYHCDGVSHCPDGSDESDCWVPTSDCALRCDSSSRCVPESWICDGTPDCADDSDERDCVHAECTDQDFQCKSGQCISYSLHCDGDHDCKDHSDEADCPLPQIHLCPSDEAKCPRSGECILKEWLCDGDVDCRDESDEQDCKLLKQECSANQWRCNSLIECIPGLWHCDGQPDCRDKSDEFNCRNRKCQGSEFQCGEICISHTLVCDGKSDCPGGLDEGGMCAAKCQKRCSQICYQSPTGSKCACHEGFRLRSDRRSCKDINECKELEEEKCSQTCINTIGGYHCTCHPGYLLEPDGHTCKVIGSEPMLLVAIQYDLILYGLRNMKENVILTADKNFIIFSIDYDLVEQKIFWMDLNAESIKWMNTKSKQRGTLVKGIKSDSIAVDWIGRNLYWTDGTAGQILATQLNGTWKGNPEHTVVLDYLDQPRSLALHPLDGLMYWCEIGSDSKIQQAGMDGSSREILIDGGLGWPTGITLDFLSWRIFWSDDKFHCIGSAFLDGTGVKVFDLPEIRSPFSLTVFEDDIYWSDMITRRVQKIDKRTGKNRTVIIKRHGQPYGLKVIHEVLQPAAINPCVDASCSHLCLLNPNKQASCHCPIGLVLSGDGKTCIPLKESAYLFLVAQANITQVYLTKLPSVMGQIGLPDHNSLPLINITRMRAMDYSVRDAALFFSESASGFIKVLAIKDAGRNSLKTILPVGGTVISLALDWISGNIYWIDNTRPAIHVATSDGRYVHMVIGEGLSQPTSVVLHPPSAVMCFADLGTEHGMPGPMIECASMDGSGRRVLWKRAQTPVGLTILDEGVRLYWADETKGTIESIRMDGSQYSLLRRRLHGLTLFTVREGIIIWTTVAHNSATRVWHSKLDSEESWWFQVNQKLVDIKIYSKLSQQGKNGCSEKNGGCSHICLPVPQGRRCRCTTGYILEHGTSCTKTFKCPGWLHLCKSSSKCIAKAQICDRNVDCPDGSDETDCNYIVKKEPLTTTLSWATVLQTNKFIGNRRTLAPTKTTVTQKPITRKVYIQPKVTKQKSTTTTRAIMTITHAFHPSKARKTTSLTTQKWKSPSLVQGNMQSDLEPCNSETCNMRGDCIVEGNGAKCNCMLGYSGDYCEEEERRHTAGSVVLAIFAVLLLAMAAAGVYIYLRRQRIRQRTSSTGSCRRLTSYQKDNEPEGDNFVEDETCINAAYNPEQELSPPLKTIPGTDL</sequence>
<dbReference type="FunFam" id="2.10.25.10:FF:000009">
    <property type="entry name" value="Low-density lipoprotein receptor isoform 1"/>
    <property type="match status" value="2"/>
</dbReference>
<dbReference type="HOGENOM" id="CLU_008163_4_0_1"/>
<feature type="transmembrane region" description="Helical" evidence="15">
    <location>
        <begin position="2125"/>
        <end position="2146"/>
    </location>
</feature>
<feature type="disulfide bond" evidence="13">
    <location>
        <begin position="1054"/>
        <end position="1069"/>
    </location>
</feature>
<dbReference type="PRINTS" id="PR00261">
    <property type="entry name" value="LDLRECEPTOR"/>
</dbReference>
<dbReference type="GO" id="GO:0006897">
    <property type="term" value="P:endocytosis"/>
    <property type="evidence" value="ECO:0007669"/>
    <property type="project" value="UniProtKB-KW"/>
</dbReference>
<evidence type="ECO:0000256" key="16">
    <source>
        <dbReference type="SAM" id="SignalP"/>
    </source>
</evidence>
<evidence type="ECO:0000256" key="2">
    <source>
        <dbReference type="ARBA" id="ARBA00022536"/>
    </source>
</evidence>
<dbReference type="InterPro" id="IPR018097">
    <property type="entry name" value="EGF_Ca-bd_CS"/>
</dbReference>
<keyword evidence="4 15" id="KW-0812">Transmembrane</keyword>
<dbReference type="PROSITE" id="PS50026">
    <property type="entry name" value="EGF_3"/>
    <property type="match status" value="3"/>
</dbReference>
<feature type="disulfide bond" evidence="13">
    <location>
        <begin position="1178"/>
        <end position="1193"/>
    </location>
</feature>
<feature type="disulfide bond" evidence="12">
    <location>
        <begin position="2104"/>
        <end position="2113"/>
    </location>
</feature>
<feature type="disulfide bond" evidence="13">
    <location>
        <begin position="30"/>
        <end position="42"/>
    </location>
</feature>
<dbReference type="STRING" id="28377.ENSACAP00000002838"/>
<dbReference type="SMART" id="SM00135">
    <property type="entry name" value="LY"/>
    <property type="match status" value="12"/>
</dbReference>
<dbReference type="InterPro" id="IPR011042">
    <property type="entry name" value="6-blade_b-propeller_TolB-like"/>
</dbReference>
<evidence type="ECO:0000313" key="19">
    <source>
        <dbReference type="Proteomes" id="UP000001646"/>
    </source>
</evidence>
<organism evidence="18 19">
    <name type="scientific">Anolis carolinensis</name>
    <name type="common">Green anole</name>
    <name type="synonym">American chameleon</name>
    <dbReference type="NCBI Taxonomy" id="28377"/>
    <lineage>
        <taxon>Eukaryota</taxon>
        <taxon>Metazoa</taxon>
        <taxon>Chordata</taxon>
        <taxon>Craniata</taxon>
        <taxon>Vertebrata</taxon>
        <taxon>Euteleostomi</taxon>
        <taxon>Lepidosauria</taxon>
        <taxon>Squamata</taxon>
        <taxon>Bifurcata</taxon>
        <taxon>Unidentata</taxon>
        <taxon>Episquamata</taxon>
        <taxon>Toxicofera</taxon>
        <taxon>Iguania</taxon>
        <taxon>Dactyloidae</taxon>
        <taxon>Anolis</taxon>
    </lineage>
</organism>
<dbReference type="PROSITE" id="PS01187">
    <property type="entry name" value="EGF_CA"/>
    <property type="match status" value="2"/>
</dbReference>
<evidence type="ECO:0000256" key="15">
    <source>
        <dbReference type="SAM" id="Phobius"/>
    </source>
</evidence>
<evidence type="ECO:0000313" key="18">
    <source>
        <dbReference type="Ensembl" id="ENSACAP00000002838.4"/>
    </source>
</evidence>